<keyword evidence="7" id="KW-0106">Calcium</keyword>
<evidence type="ECO:0000313" key="11">
    <source>
        <dbReference type="Proteomes" id="UP001147760"/>
    </source>
</evidence>
<keyword evidence="5 9" id="KW-1133">Transmembrane helix</keyword>
<evidence type="ECO:0000256" key="9">
    <source>
        <dbReference type="SAM" id="Phobius"/>
    </source>
</evidence>
<dbReference type="GO" id="GO:0016811">
    <property type="term" value="F:hydrolase activity, acting on carbon-nitrogen (but not peptide) bonds, in linear amides"/>
    <property type="evidence" value="ECO:0007669"/>
    <property type="project" value="InterPro"/>
</dbReference>
<evidence type="ECO:0000256" key="4">
    <source>
        <dbReference type="ARBA" id="ARBA00022801"/>
    </source>
</evidence>
<reference evidence="10" key="2">
    <citation type="journal article" date="2023" name="IMA Fungus">
        <title>Comparative genomic study of the Penicillium genus elucidates a diverse pangenome and 15 lateral gene transfer events.</title>
        <authorList>
            <person name="Petersen C."/>
            <person name="Sorensen T."/>
            <person name="Nielsen M.R."/>
            <person name="Sondergaard T.E."/>
            <person name="Sorensen J.L."/>
            <person name="Fitzpatrick D.A."/>
            <person name="Frisvad J.C."/>
            <person name="Nielsen K.L."/>
        </authorList>
    </citation>
    <scope>NUCLEOTIDE SEQUENCE</scope>
    <source>
        <strain evidence="10">IBT 17660</strain>
    </source>
</reference>
<dbReference type="PANTHER" id="PTHR46187">
    <property type="entry name" value="ALKALINE CERAMIDASE 3"/>
    <property type="match status" value="1"/>
</dbReference>
<dbReference type="GO" id="GO:0046872">
    <property type="term" value="F:metal ion binding"/>
    <property type="evidence" value="ECO:0007669"/>
    <property type="project" value="UniProtKB-KW"/>
</dbReference>
<evidence type="ECO:0000256" key="6">
    <source>
        <dbReference type="ARBA" id="ARBA00023136"/>
    </source>
</evidence>
<dbReference type="Pfam" id="PF05875">
    <property type="entry name" value="Ceramidase"/>
    <property type="match status" value="1"/>
</dbReference>
<dbReference type="GO" id="GO:0046513">
    <property type="term" value="P:ceramide biosynthetic process"/>
    <property type="evidence" value="ECO:0007669"/>
    <property type="project" value="TreeGrafter"/>
</dbReference>
<dbReference type="GO" id="GO:0005789">
    <property type="term" value="C:endoplasmic reticulum membrane"/>
    <property type="evidence" value="ECO:0007669"/>
    <property type="project" value="TreeGrafter"/>
</dbReference>
<keyword evidence="8" id="KW-0862">Zinc</keyword>
<evidence type="ECO:0000256" key="2">
    <source>
        <dbReference type="ARBA" id="ARBA00009780"/>
    </source>
</evidence>
<feature type="binding site" evidence="7">
    <location>
        <position position="21"/>
    </location>
    <ligand>
        <name>Ca(2+)</name>
        <dbReference type="ChEBI" id="CHEBI:29108"/>
    </ligand>
</feature>
<dbReference type="GO" id="GO:0046514">
    <property type="term" value="P:ceramide catabolic process"/>
    <property type="evidence" value="ECO:0007669"/>
    <property type="project" value="TreeGrafter"/>
</dbReference>
<keyword evidence="7" id="KW-0479">Metal-binding</keyword>
<comment type="subcellular location">
    <subcellularLocation>
        <location evidence="1">Membrane</location>
        <topology evidence="1">Multi-pass membrane protein</topology>
    </subcellularLocation>
</comment>
<evidence type="ECO:0000256" key="3">
    <source>
        <dbReference type="ARBA" id="ARBA00022692"/>
    </source>
</evidence>
<dbReference type="OrthoDB" id="187171at2759"/>
<evidence type="ECO:0000313" key="10">
    <source>
        <dbReference type="EMBL" id="KAJ5469926.1"/>
    </source>
</evidence>
<accession>A0A9X0BJT1</accession>
<feature type="binding site" evidence="7">
    <location>
        <position position="32"/>
    </location>
    <ligand>
        <name>Ca(2+)</name>
        <dbReference type="ChEBI" id="CHEBI:29108"/>
    </ligand>
</feature>
<organism evidence="10 11">
    <name type="scientific">Penicillium desertorum</name>
    <dbReference type="NCBI Taxonomy" id="1303715"/>
    <lineage>
        <taxon>Eukaryota</taxon>
        <taxon>Fungi</taxon>
        <taxon>Dikarya</taxon>
        <taxon>Ascomycota</taxon>
        <taxon>Pezizomycotina</taxon>
        <taxon>Eurotiomycetes</taxon>
        <taxon>Eurotiomycetidae</taxon>
        <taxon>Eurotiales</taxon>
        <taxon>Aspergillaceae</taxon>
        <taxon>Penicillium</taxon>
    </lineage>
</organism>
<name>A0A9X0BJT1_9EURO</name>
<evidence type="ECO:0000256" key="7">
    <source>
        <dbReference type="PIRSR" id="PIRSR608901-1"/>
    </source>
</evidence>
<keyword evidence="11" id="KW-1185">Reference proteome</keyword>
<evidence type="ECO:0000256" key="1">
    <source>
        <dbReference type="ARBA" id="ARBA00004141"/>
    </source>
</evidence>
<gene>
    <name evidence="10" type="ORF">N7530_007283</name>
</gene>
<feature type="binding site" evidence="8">
    <location>
        <position position="82"/>
    </location>
    <ligand>
        <name>Zn(2+)</name>
        <dbReference type="ChEBI" id="CHEBI:29105"/>
        <note>catalytic</note>
    </ligand>
</feature>
<keyword evidence="3 9" id="KW-0812">Transmembrane</keyword>
<reference evidence="10" key="1">
    <citation type="submission" date="2022-12" db="EMBL/GenBank/DDBJ databases">
        <authorList>
            <person name="Petersen C."/>
        </authorList>
    </citation>
    <scope>NUCLEOTIDE SEQUENCE</scope>
    <source>
        <strain evidence="10">IBT 17660</strain>
    </source>
</reference>
<protein>
    <recommendedName>
        <fullName evidence="12">Alkaline phytoceramidase</fullName>
    </recommendedName>
</protein>
<dbReference type="EMBL" id="JAPWDO010000005">
    <property type="protein sequence ID" value="KAJ5469926.1"/>
    <property type="molecule type" value="Genomic_DNA"/>
</dbReference>
<keyword evidence="4" id="KW-0378">Hydrolase</keyword>
<comment type="cofactor">
    <cofactor evidence="8">
        <name>Zn(2+)</name>
        <dbReference type="ChEBI" id="CHEBI:29105"/>
    </cofactor>
</comment>
<dbReference type="Proteomes" id="UP001147760">
    <property type="component" value="Unassembled WGS sequence"/>
</dbReference>
<sequence length="159" mass="17866">MNVNSADYFWGSPNSKANYCETDYAVSRYIAEFINSLTNVVYIIYGIYGLRQLRREDKYGDSLRALPYWGLIAVGLCSFAFHLSLKYHTQMITFHVITDELVLHSVSFVGAVTLIGVHTIRLVNSRTLPGSVTRRQIWGIQFSILGIGFGYLTNGPADS</sequence>
<feature type="transmembrane region" description="Helical" evidence="9">
    <location>
        <begin position="136"/>
        <end position="153"/>
    </location>
</feature>
<feature type="transmembrane region" description="Helical" evidence="9">
    <location>
        <begin position="101"/>
        <end position="124"/>
    </location>
</feature>
<dbReference type="AlphaFoldDB" id="A0A9X0BJT1"/>
<dbReference type="InterPro" id="IPR008901">
    <property type="entry name" value="ACER"/>
</dbReference>
<proteinExistence type="inferred from homology"/>
<evidence type="ECO:0000256" key="8">
    <source>
        <dbReference type="PIRSR" id="PIRSR608901-2"/>
    </source>
</evidence>
<comment type="similarity">
    <text evidence="2">Belongs to the alkaline ceramidase family.</text>
</comment>
<feature type="transmembrane region" description="Helical" evidence="9">
    <location>
        <begin position="62"/>
        <end position="81"/>
    </location>
</feature>
<evidence type="ECO:0000256" key="5">
    <source>
        <dbReference type="ARBA" id="ARBA00022989"/>
    </source>
</evidence>
<evidence type="ECO:0008006" key="12">
    <source>
        <dbReference type="Google" id="ProtNLM"/>
    </source>
</evidence>
<dbReference type="PANTHER" id="PTHR46187:SF1">
    <property type="entry name" value="ALKALINE PHYTOCERAMIDASE"/>
    <property type="match status" value="1"/>
</dbReference>
<comment type="caution">
    <text evidence="10">The sequence shown here is derived from an EMBL/GenBank/DDBJ whole genome shotgun (WGS) entry which is preliminary data.</text>
</comment>
<keyword evidence="6 9" id="KW-0472">Membrane</keyword>
<feature type="transmembrane region" description="Helical" evidence="9">
    <location>
        <begin position="33"/>
        <end position="50"/>
    </location>
</feature>